<gene>
    <name evidence="2" type="ordered locus">ANT_21720</name>
</gene>
<dbReference type="GO" id="GO:0016887">
    <property type="term" value="F:ATP hydrolysis activity"/>
    <property type="evidence" value="ECO:0007669"/>
    <property type="project" value="InterPro"/>
</dbReference>
<dbReference type="OrthoDB" id="9776217at2"/>
<feature type="domain" description="AAA+ ATPase" evidence="1">
    <location>
        <begin position="114"/>
        <end position="247"/>
    </location>
</feature>
<dbReference type="Gene3D" id="3.40.50.300">
    <property type="entry name" value="P-loop containing nucleotide triphosphate hydrolases"/>
    <property type="match status" value="1"/>
</dbReference>
<evidence type="ECO:0000259" key="1">
    <source>
        <dbReference type="SMART" id="SM00382"/>
    </source>
</evidence>
<dbReference type="InterPro" id="IPR003593">
    <property type="entry name" value="AAA+_ATPase"/>
</dbReference>
<sequence>MKRIQECLPEVPTDGAHRDTRIQYDNCVSNCPVCGGIGYVRAEVPLGDPRFGKIERCPNAAALDIQRMKADPRIGITERDFELSFENIRPVSPITQVVVDIKPLVLSRASKTPKGAFVLIVGTPGIGKSLFLRTVVAVAVSSGITGAYANLAYTLDDLRRAYDMPNAGEELEERFIWWQNLDILALDEFDKANSTPWARERIHMLMDARYRLAVEGRGLTLVASNSEPMDDYLMSRFRDQRVGRVYRLNGQDIRTRTRELKLKW</sequence>
<dbReference type="Proteomes" id="UP000008922">
    <property type="component" value="Chromosome"/>
</dbReference>
<dbReference type="InterPro" id="IPR011704">
    <property type="entry name" value="ATPase_dyneun-rel_AAA"/>
</dbReference>
<dbReference type="SUPFAM" id="SSF52540">
    <property type="entry name" value="P-loop containing nucleoside triphosphate hydrolases"/>
    <property type="match status" value="1"/>
</dbReference>
<dbReference type="KEGG" id="atm:ANT_21720"/>
<dbReference type="HOGENOM" id="CLU_1052294_0_0_0"/>
<accession>E8MXW7</accession>
<protein>
    <recommendedName>
        <fullName evidence="1">AAA+ ATPase domain-containing protein</fullName>
    </recommendedName>
</protein>
<proteinExistence type="predicted"/>
<dbReference type="EMBL" id="AP012029">
    <property type="protein sequence ID" value="BAJ64198.1"/>
    <property type="molecule type" value="Genomic_DNA"/>
</dbReference>
<dbReference type="AlphaFoldDB" id="E8MXW7"/>
<organism evidence="2 3">
    <name type="scientific">Anaerolinea thermophila (strain DSM 14523 / JCM 11388 / NBRC 100420 / UNI-1)</name>
    <dbReference type="NCBI Taxonomy" id="926569"/>
    <lineage>
        <taxon>Bacteria</taxon>
        <taxon>Bacillati</taxon>
        <taxon>Chloroflexota</taxon>
        <taxon>Anaerolineae</taxon>
        <taxon>Anaerolineales</taxon>
        <taxon>Anaerolineaceae</taxon>
        <taxon>Anaerolinea</taxon>
    </lineage>
</organism>
<evidence type="ECO:0000313" key="2">
    <source>
        <dbReference type="EMBL" id="BAJ64198.1"/>
    </source>
</evidence>
<dbReference type="SMART" id="SM00382">
    <property type="entry name" value="AAA"/>
    <property type="match status" value="1"/>
</dbReference>
<keyword evidence="3" id="KW-1185">Reference proteome</keyword>
<reference evidence="2 3" key="1">
    <citation type="submission" date="2010-12" db="EMBL/GenBank/DDBJ databases">
        <title>Whole genome sequence of Anaerolinea thermophila UNI-1.</title>
        <authorList>
            <person name="Narita-Yamada S."/>
            <person name="Kishi E."/>
            <person name="Watanabe Y."/>
            <person name="Takasaki K."/>
            <person name="Ankai A."/>
            <person name="Oguchi A."/>
            <person name="Fukui S."/>
            <person name="Takahashi M."/>
            <person name="Yashiro I."/>
            <person name="Hosoyama A."/>
            <person name="Sekiguchi Y."/>
            <person name="Hanada S."/>
            <person name="Fujita N."/>
        </authorList>
    </citation>
    <scope>NUCLEOTIDE SEQUENCE [LARGE SCALE GENOMIC DNA]</scope>
    <source>
        <strain evidence="3">DSM 14523 / JCM 11388 / NBRC 100420 / UNI-1</strain>
    </source>
</reference>
<dbReference type="eggNOG" id="COG1484">
    <property type="taxonomic scope" value="Bacteria"/>
</dbReference>
<dbReference type="InParanoid" id="E8MXW7"/>
<dbReference type="STRING" id="926569.ANT_21720"/>
<dbReference type="RefSeq" id="WP_013560568.1">
    <property type="nucleotide sequence ID" value="NC_014960.1"/>
</dbReference>
<dbReference type="InterPro" id="IPR027417">
    <property type="entry name" value="P-loop_NTPase"/>
</dbReference>
<dbReference type="Pfam" id="PF07728">
    <property type="entry name" value="AAA_5"/>
    <property type="match status" value="1"/>
</dbReference>
<evidence type="ECO:0000313" key="3">
    <source>
        <dbReference type="Proteomes" id="UP000008922"/>
    </source>
</evidence>
<dbReference type="GO" id="GO:0005524">
    <property type="term" value="F:ATP binding"/>
    <property type="evidence" value="ECO:0007669"/>
    <property type="project" value="InterPro"/>
</dbReference>
<name>E8MXW7_ANATU</name>